<evidence type="ECO:0000313" key="2">
    <source>
        <dbReference type="Proteomes" id="UP000828390"/>
    </source>
</evidence>
<accession>A0A9D4KT33</accession>
<proteinExistence type="predicted"/>
<evidence type="ECO:0000313" key="1">
    <source>
        <dbReference type="EMBL" id="KAH3845133.1"/>
    </source>
</evidence>
<name>A0A9D4KT33_DREPO</name>
<comment type="caution">
    <text evidence="1">The sequence shown here is derived from an EMBL/GenBank/DDBJ whole genome shotgun (WGS) entry which is preliminary data.</text>
</comment>
<sequence length="166" mass="18182">MQRYQYRLGTWPRLTDGGRQPHRPLGHLQEILRQSATVQRQSGHLQETPTRCLTVYNTVWAHAGDSHTVCGGVKTVWATAGDSQTVLDSLPDRRAPVVTNRQSATVPRPSGRLQDTLRRCKTVSQTVGAPAGDSQTVCNGAKTARALSRVSQTVPDSLPDVRGTFR</sequence>
<dbReference type="AlphaFoldDB" id="A0A9D4KT33"/>
<reference evidence="1" key="2">
    <citation type="submission" date="2020-11" db="EMBL/GenBank/DDBJ databases">
        <authorList>
            <person name="McCartney M.A."/>
            <person name="Auch B."/>
            <person name="Kono T."/>
            <person name="Mallez S."/>
            <person name="Becker A."/>
            <person name="Gohl D.M."/>
            <person name="Silverstein K.A.T."/>
            <person name="Koren S."/>
            <person name="Bechman K.B."/>
            <person name="Herman A."/>
            <person name="Abrahante J.E."/>
            <person name="Garbe J."/>
        </authorList>
    </citation>
    <scope>NUCLEOTIDE SEQUENCE</scope>
    <source>
        <strain evidence="1">Duluth1</strain>
        <tissue evidence="1">Whole animal</tissue>
    </source>
</reference>
<keyword evidence="2" id="KW-1185">Reference proteome</keyword>
<dbReference type="EMBL" id="JAIWYP010000003">
    <property type="protein sequence ID" value="KAH3845133.1"/>
    <property type="molecule type" value="Genomic_DNA"/>
</dbReference>
<dbReference type="Proteomes" id="UP000828390">
    <property type="component" value="Unassembled WGS sequence"/>
</dbReference>
<reference evidence="1" key="1">
    <citation type="journal article" date="2019" name="bioRxiv">
        <title>The Genome of the Zebra Mussel, Dreissena polymorpha: A Resource for Invasive Species Research.</title>
        <authorList>
            <person name="McCartney M.A."/>
            <person name="Auch B."/>
            <person name="Kono T."/>
            <person name="Mallez S."/>
            <person name="Zhang Y."/>
            <person name="Obille A."/>
            <person name="Becker A."/>
            <person name="Abrahante J.E."/>
            <person name="Garbe J."/>
            <person name="Badalamenti J.P."/>
            <person name="Herman A."/>
            <person name="Mangelson H."/>
            <person name="Liachko I."/>
            <person name="Sullivan S."/>
            <person name="Sone E.D."/>
            <person name="Koren S."/>
            <person name="Silverstein K.A.T."/>
            <person name="Beckman K.B."/>
            <person name="Gohl D.M."/>
        </authorList>
    </citation>
    <scope>NUCLEOTIDE SEQUENCE</scope>
    <source>
        <strain evidence="1">Duluth1</strain>
        <tissue evidence="1">Whole animal</tissue>
    </source>
</reference>
<gene>
    <name evidence="1" type="ORF">DPMN_087406</name>
</gene>
<protein>
    <submittedName>
        <fullName evidence="1">Uncharacterized protein</fullName>
    </submittedName>
</protein>
<organism evidence="1 2">
    <name type="scientific">Dreissena polymorpha</name>
    <name type="common">Zebra mussel</name>
    <name type="synonym">Mytilus polymorpha</name>
    <dbReference type="NCBI Taxonomy" id="45954"/>
    <lineage>
        <taxon>Eukaryota</taxon>
        <taxon>Metazoa</taxon>
        <taxon>Spiralia</taxon>
        <taxon>Lophotrochozoa</taxon>
        <taxon>Mollusca</taxon>
        <taxon>Bivalvia</taxon>
        <taxon>Autobranchia</taxon>
        <taxon>Heteroconchia</taxon>
        <taxon>Euheterodonta</taxon>
        <taxon>Imparidentia</taxon>
        <taxon>Neoheterodontei</taxon>
        <taxon>Myida</taxon>
        <taxon>Dreissenoidea</taxon>
        <taxon>Dreissenidae</taxon>
        <taxon>Dreissena</taxon>
    </lineage>
</organism>